<dbReference type="SUPFAM" id="SSF55031">
    <property type="entry name" value="Bacterial exopeptidase dimerisation domain"/>
    <property type="match status" value="1"/>
</dbReference>
<reference evidence="7" key="1">
    <citation type="journal article" date="2013" name="Genome Announc.">
        <title>Draft genome sequence of the ascomycete Phaeoacremonium aleophilum strain UCR-PA7, a causal agent of the esca disease complex in grapevines.</title>
        <authorList>
            <person name="Blanco-Ulate B."/>
            <person name="Rolshausen P."/>
            <person name="Cantu D."/>
        </authorList>
    </citation>
    <scope>NUCLEOTIDE SEQUENCE [LARGE SCALE GENOMIC DNA]</scope>
    <source>
        <strain evidence="7">UCR-PA7</strain>
    </source>
</reference>
<dbReference type="Pfam" id="PF01546">
    <property type="entry name" value="Peptidase_M20"/>
    <property type="match status" value="1"/>
</dbReference>
<dbReference type="HOGENOM" id="CLU_021802_11_0_1"/>
<keyword evidence="3" id="KW-0479">Metal-binding</keyword>
<keyword evidence="4" id="KW-0378">Hydrolase</keyword>
<accession>R8BUM8</accession>
<dbReference type="InterPro" id="IPR002933">
    <property type="entry name" value="Peptidase_M20"/>
</dbReference>
<evidence type="ECO:0000256" key="3">
    <source>
        <dbReference type="ARBA" id="ARBA00022723"/>
    </source>
</evidence>
<protein>
    <submittedName>
        <fullName evidence="6">Putative carboxypeptidase s protein</fullName>
    </submittedName>
</protein>
<dbReference type="RefSeq" id="XP_007912246.1">
    <property type="nucleotide sequence ID" value="XM_007914055.1"/>
</dbReference>
<evidence type="ECO:0000256" key="4">
    <source>
        <dbReference type="ARBA" id="ARBA00022801"/>
    </source>
</evidence>
<sequence>MAHQDTVPVPADTIDAWTYPPWSGVYDGKFVWGRGASDCKDQLTAILEATELLLGAGFQPRRTILLSFGYDEESFGYHGAGNLSSVIRDRYGSSGGLAALVDEGARFEKAWGTLFAKPATTEKGATNVEIVIRTPGGHSSIPQDHTGIGILSELITEIEATQYPTHLDERNPYYTQLHCGAAHSPEFPTKLRKLLAQRRPASSLQHGCHGSVRRKPDHLALEAAKQGPDVKYLMQTSQAVDIISGGAKVNALPERVRAVINHRVNIGETIDVVRDRLTQIASNVANKYNLTLHAFDGKEESSSIILSTRVGFGLNPAPVTPADGSGVSPFSILAGSVRAVFGEETIVSE</sequence>
<dbReference type="KEGG" id="tmn:UCRPA7_1475"/>
<dbReference type="PANTHER" id="PTHR45962:SF1">
    <property type="entry name" value="N-FATTY-ACYL-AMINO ACID SYNTHASE_HYDROLASE PM20D1"/>
    <property type="match status" value="1"/>
</dbReference>
<dbReference type="Gene3D" id="3.30.70.360">
    <property type="match status" value="1"/>
</dbReference>
<dbReference type="InterPro" id="IPR036264">
    <property type="entry name" value="Bact_exopeptidase_dim_dom"/>
</dbReference>
<dbReference type="InterPro" id="IPR047177">
    <property type="entry name" value="Pept_M20A"/>
</dbReference>
<evidence type="ECO:0000256" key="1">
    <source>
        <dbReference type="ARBA" id="ARBA00006247"/>
    </source>
</evidence>
<keyword evidence="2" id="KW-0645">Protease</keyword>
<evidence type="ECO:0000313" key="7">
    <source>
        <dbReference type="Proteomes" id="UP000014074"/>
    </source>
</evidence>
<organism evidence="6 7">
    <name type="scientific">Phaeoacremonium minimum (strain UCR-PA7)</name>
    <name type="common">Esca disease fungus</name>
    <name type="synonym">Togninia minima</name>
    <dbReference type="NCBI Taxonomy" id="1286976"/>
    <lineage>
        <taxon>Eukaryota</taxon>
        <taxon>Fungi</taxon>
        <taxon>Dikarya</taxon>
        <taxon>Ascomycota</taxon>
        <taxon>Pezizomycotina</taxon>
        <taxon>Sordariomycetes</taxon>
        <taxon>Sordariomycetidae</taxon>
        <taxon>Togniniales</taxon>
        <taxon>Togniniaceae</taxon>
        <taxon>Phaeoacremonium</taxon>
    </lineage>
</organism>
<dbReference type="OrthoDB" id="3064516at2759"/>
<keyword evidence="6" id="KW-0121">Carboxypeptidase</keyword>
<dbReference type="GO" id="GO:0004180">
    <property type="term" value="F:carboxypeptidase activity"/>
    <property type="evidence" value="ECO:0007669"/>
    <property type="project" value="UniProtKB-KW"/>
</dbReference>
<proteinExistence type="inferred from homology"/>
<keyword evidence="5" id="KW-0862">Zinc</keyword>
<evidence type="ECO:0000256" key="2">
    <source>
        <dbReference type="ARBA" id="ARBA00022670"/>
    </source>
</evidence>
<dbReference type="eggNOG" id="KOG2275">
    <property type="taxonomic scope" value="Eukaryota"/>
</dbReference>
<dbReference type="GO" id="GO:0051603">
    <property type="term" value="P:proteolysis involved in protein catabolic process"/>
    <property type="evidence" value="ECO:0007669"/>
    <property type="project" value="TreeGrafter"/>
</dbReference>
<dbReference type="Gene3D" id="3.40.630.10">
    <property type="entry name" value="Zn peptidases"/>
    <property type="match status" value="1"/>
</dbReference>
<evidence type="ECO:0000313" key="6">
    <source>
        <dbReference type="EMBL" id="EOO02999.1"/>
    </source>
</evidence>
<dbReference type="SUPFAM" id="SSF53187">
    <property type="entry name" value="Zn-dependent exopeptidases"/>
    <property type="match status" value="1"/>
</dbReference>
<dbReference type="GO" id="GO:0000328">
    <property type="term" value="C:fungal-type vacuole lumen"/>
    <property type="evidence" value="ECO:0007669"/>
    <property type="project" value="TreeGrafter"/>
</dbReference>
<dbReference type="GO" id="GO:0046872">
    <property type="term" value="F:metal ion binding"/>
    <property type="evidence" value="ECO:0007669"/>
    <property type="project" value="UniProtKB-KW"/>
</dbReference>
<dbReference type="GeneID" id="19321626"/>
<name>R8BUM8_PHAM7</name>
<comment type="similarity">
    <text evidence="1">Belongs to the peptidase M20A family.</text>
</comment>
<dbReference type="Proteomes" id="UP000014074">
    <property type="component" value="Unassembled WGS sequence"/>
</dbReference>
<dbReference type="EMBL" id="KB932881">
    <property type="protein sequence ID" value="EOO02999.1"/>
    <property type="molecule type" value="Genomic_DNA"/>
</dbReference>
<keyword evidence="7" id="KW-1185">Reference proteome</keyword>
<dbReference type="AlphaFoldDB" id="R8BUM8"/>
<gene>
    <name evidence="6" type="ORF">UCRPA7_1475</name>
</gene>
<dbReference type="PANTHER" id="PTHR45962">
    <property type="entry name" value="N-FATTY-ACYL-AMINO ACID SYNTHASE/HYDROLASE PM20D1"/>
    <property type="match status" value="1"/>
</dbReference>
<evidence type="ECO:0000256" key="5">
    <source>
        <dbReference type="ARBA" id="ARBA00022833"/>
    </source>
</evidence>